<reference evidence="3 4" key="1">
    <citation type="submission" date="2019-10" db="EMBL/GenBank/DDBJ databases">
        <title>The Genome Sequence of Clostridium tarantellae Isolated from Fish Brain.</title>
        <authorList>
            <person name="Bano L."/>
            <person name="Kiel M."/>
            <person name="Sales G."/>
            <person name="Doxey A.C."/>
            <person name="Mansfield M.J."/>
            <person name="Schiavone M."/>
            <person name="Rossetto O."/>
            <person name="Pirazzini M."/>
            <person name="Dobrindt U."/>
            <person name="Montecucco C."/>
        </authorList>
    </citation>
    <scope>NUCLEOTIDE SEQUENCE [LARGE SCALE GENOMIC DNA]</scope>
    <source>
        <strain evidence="3 4">DSM 3997</strain>
    </source>
</reference>
<dbReference type="RefSeq" id="WP_152886804.1">
    <property type="nucleotide sequence ID" value="NZ_WHJC01000003.1"/>
</dbReference>
<dbReference type="InterPro" id="IPR001296">
    <property type="entry name" value="Glyco_trans_1"/>
</dbReference>
<dbReference type="PANTHER" id="PTHR45947:SF3">
    <property type="entry name" value="SULFOQUINOVOSYL TRANSFERASE SQD2"/>
    <property type="match status" value="1"/>
</dbReference>
<dbReference type="OrthoDB" id="9804196at2"/>
<dbReference type="Gene3D" id="3.40.50.2000">
    <property type="entry name" value="Glycogen Phosphorylase B"/>
    <property type="match status" value="2"/>
</dbReference>
<keyword evidence="4" id="KW-1185">Reference proteome</keyword>
<evidence type="ECO:0000259" key="1">
    <source>
        <dbReference type="Pfam" id="PF00534"/>
    </source>
</evidence>
<dbReference type="SUPFAM" id="SSF53756">
    <property type="entry name" value="UDP-Glycosyltransferase/glycogen phosphorylase"/>
    <property type="match status" value="1"/>
</dbReference>
<gene>
    <name evidence="3" type="ORF">GBZ86_00770</name>
</gene>
<evidence type="ECO:0000259" key="2">
    <source>
        <dbReference type="Pfam" id="PF13439"/>
    </source>
</evidence>
<organism evidence="3 4">
    <name type="scientific">Clostridium tarantellae</name>
    <dbReference type="NCBI Taxonomy" id="39493"/>
    <lineage>
        <taxon>Bacteria</taxon>
        <taxon>Bacillati</taxon>
        <taxon>Bacillota</taxon>
        <taxon>Clostridia</taxon>
        <taxon>Eubacteriales</taxon>
        <taxon>Clostridiaceae</taxon>
        <taxon>Clostridium</taxon>
    </lineage>
</organism>
<dbReference type="EMBL" id="WHJC01000003">
    <property type="protein sequence ID" value="MPQ42298.1"/>
    <property type="molecule type" value="Genomic_DNA"/>
</dbReference>
<dbReference type="Pfam" id="PF13439">
    <property type="entry name" value="Glyco_transf_4"/>
    <property type="match status" value="1"/>
</dbReference>
<evidence type="ECO:0000313" key="4">
    <source>
        <dbReference type="Proteomes" id="UP000430345"/>
    </source>
</evidence>
<sequence>MIKILQVVGGMNIGGTETMLMNLYRQFNNGIQFDFISYYDEEAYYDNEIRSLGGKVIRLKAPNKVGMIKAIKDLMEAIKENGPYEAIHTHTLFNCGISVLAGKLAGVKVRVSHAHTTFDNNNSLVKKIYMNTMRTLIKSCSTDFLACSDNAGKYLFGETITTNDRYKKLPNYIDYMKFINCNDKESIRKEFNIGKDDIVIGHVGRFMDAKNHRFIVQIISDLAKKNNKIKCLLVGEGHLKKDINDQVKRLGLQNNVYFLGIRKDIPKILKILDVFLFPSTYEGLGLVLLEAQASGISCLVSEAIQPEADLGVGLFNKLYLNEGSEKWSSEILNIINNKTIVDKEILKNSFENKGYNINDITNNLKDIYKVG</sequence>
<dbReference type="Proteomes" id="UP000430345">
    <property type="component" value="Unassembled WGS sequence"/>
</dbReference>
<proteinExistence type="predicted"/>
<keyword evidence="3" id="KW-0808">Transferase</keyword>
<protein>
    <submittedName>
        <fullName evidence="3">Glycosyltransferase</fullName>
    </submittedName>
</protein>
<comment type="caution">
    <text evidence="3">The sequence shown here is derived from an EMBL/GenBank/DDBJ whole genome shotgun (WGS) entry which is preliminary data.</text>
</comment>
<dbReference type="PANTHER" id="PTHR45947">
    <property type="entry name" value="SULFOQUINOVOSYL TRANSFERASE SQD2"/>
    <property type="match status" value="1"/>
</dbReference>
<feature type="domain" description="Glycosyl transferase family 1" evidence="1">
    <location>
        <begin position="183"/>
        <end position="338"/>
    </location>
</feature>
<accession>A0A6I1MIR5</accession>
<dbReference type="GO" id="GO:0016757">
    <property type="term" value="F:glycosyltransferase activity"/>
    <property type="evidence" value="ECO:0007669"/>
    <property type="project" value="InterPro"/>
</dbReference>
<evidence type="ECO:0000313" key="3">
    <source>
        <dbReference type="EMBL" id="MPQ42298.1"/>
    </source>
</evidence>
<feature type="domain" description="Glycosyltransferase subfamily 4-like N-terminal" evidence="2">
    <location>
        <begin position="13"/>
        <end position="174"/>
    </location>
</feature>
<dbReference type="Pfam" id="PF00534">
    <property type="entry name" value="Glycos_transf_1"/>
    <property type="match status" value="1"/>
</dbReference>
<dbReference type="CDD" id="cd03812">
    <property type="entry name" value="GT4_CapH-like"/>
    <property type="match status" value="1"/>
</dbReference>
<dbReference type="InterPro" id="IPR028098">
    <property type="entry name" value="Glyco_trans_4-like_N"/>
</dbReference>
<name>A0A6I1MIR5_9CLOT</name>
<dbReference type="AlphaFoldDB" id="A0A6I1MIR5"/>
<dbReference type="InterPro" id="IPR050194">
    <property type="entry name" value="Glycosyltransferase_grp1"/>
</dbReference>